<dbReference type="PANTHER" id="PTHR12984">
    <property type="entry name" value="SCY1-RELATED S/T PROTEIN KINASE-LIKE"/>
    <property type="match status" value="1"/>
</dbReference>
<evidence type="ECO:0008006" key="4">
    <source>
        <dbReference type="Google" id="ProtNLM"/>
    </source>
</evidence>
<evidence type="ECO:0000313" key="2">
    <source>
        <dbReference type="EMBL" id="UYV62538.1"/>
    </source>
</evidence>
<protein>
    <recommendedName>
        <fullName evidence="4">Protein kinase domain-containing protein</fullName>
    </recommendedName>
</protein>
<proteinExistence type="predicted"/>
<organism evidence="2 3">
    <name type="scientific">Cordylochernes scorpioides</name>
    <dbReference type="NCBI Taxonomy" id="51811"/>
    <lineage>
        <taxon>Eukaryota</taxon>
        <taxon>Metazoa</taxon>
        <taxon>Ecdysozoa</taxon>
        <taxon>Arthropoda</taxon>
        <taxon>Chelicerata</taxon>
        <taxon>Arachnida</taxon>
        <taxon>Pseudoscorpiones</taxon>
        <taxon>Cheliferoidea</taxon>
        <taxon>Chernetidae</taxon>
        <taxon>Cordylochernes</taxon>
    </lineage>
</organism>
<dbReference type="EMBL" id="CP092864">
    <property type="protein sequence ID" value="UYV62538.1"/>
    <property type="molecule type" value="Genomic_DNA"/>
</dbReference>
<sequence>MPLVAATTPDFLKALNRRNQDEVSASRRNPKEDSPGLPLKTRTSVLRSLDSIFQSSLFTVTVAARGSRHRTTGQFLTCAASPSCYVEEDFWAGINVDAWRAQSWGEGGRSLKAGGPQNERRGSRMFAKFKPSPPTTLEANPITQYYDLGRPVASAGPELVWKIYDAVRKTDKRAIIMMQFDLHSQGREDVLEFLAPDQNSALKKFLDIAIAHVGDKNSDLGKMLSDFRAECDLERDDIQWDSCSEVLENSPPLTVPRGYYRFDPRLPQLIARVDEEASVFFFEKRLADKLHKPKRKETITEILRFSVRQLDRFKHPKLLTLYHPIEESG</sequence>
<dbReference type="Proteomes" id="UP001235939">
    <property type="component" value="Chromosome 02"/>
</dbReference>
<accession>A0ABY6K159</accession>
<reference evidence="2 3" key="1">
    <citation type="submission" date="2022-01" db="EMBL/GenBank/DDBJ databases">
        <title>A chromosomal length assembly of Cordylochernes scorpioides.</title>
        <authorList>
            <person name="Zeh D."/>
            <person name="Zeh J."/>
        </authorList>
    </citation>
    <scope>NUCLEOTIDE SEQUENCE [LARGE SCALE GENOMIC DNA]</scope>
    <source>
        <strain evidence="2">IN4F17</strain>
        <tissue evidence="2">Whole Body</tissue>
    </source>
</reference>
<feature type="region of interest" description="Disordered" evidence="1">
    <location>
        <begin position="16"/>
        <end position="40"/>
    </location>
</feature>
<evidence type="ECO:0000313" key="3">
    <source>
        <dbReference type="Proteomes" id="UP001235939"/>
    </source>
</evidence>
<dbReference type="InterPro" id="IPR051177">
    <property type="entry name" value="CIK-Related_Protein"/>
</dbReference>
<keyword evidence="3" id="KW-1185">Reference proteome</keyword>
<dbReference type="PANTHER" id="PTHR12984:SF16">
    <property type="entry name" value="BLACK MATCH, ISOFORM H"/>
    <property type="match status" value="1"/>
</dbReference>
<feature type="compositionally biased region" description="Basic and acidic residues" evidence="1">
    <location>
        <begin position="18"/>
        <end position="34"/>
    </location>
</feature>
<name>A0ABY6K159_9ARAC</name>
<gene>
    <name evidence="2" type="ORF">LAZ67_2000978</name>
</gene>
<evidence type="ECO:0000256" key="1">
    <source>
        <dbReference type="SAM" id="MobiDB-lite"/>
    </source>
</evidence>